<comment type="similarity">
    <text evidence="1">Belongs to the fantastic four family.</text>
</comment>
<feature type="region of interest" description="Disordered" evidence="2">
    <location>
        <begin position="58"/>
        <end position="103"/>
    </location>
</feature>
<evidence type="ECO:0000313" key="5">
    <source>
        <dbReference type="Proteomes" id="UP000030748"/>
    </source>
</evidence>
<reference evidence="4 5" key="1">
    <citation type="journal article" date="2013" name="Proc. Natl. Acad. Sci. U.S.A.">
        <title>Fine-scale variation in meiotic recombination in Mimulus inferred from population shotgun sequencing.</title>
        <authorList>
            <person name="Hellsten U."/>
            <person name="Wright K.M."/>
            <person name="Jenkins J."/>
            <person name="Shu S."/>
            <person name="Yuan Y."/>
            <person name="Wessler S.R."/>
            <person name="Schmutz J."/>
            <person name="Willis J.H."/>
            <person name="Rokhsar D.S."/>
        </authorList>
    </citation>
    <scope>NUCLEOTIDE SEQUENCE [LARGE SCALE GENOMIC DNA]</scope>
    <source>
        <strain evidence="5">cv. DUN x IM62</strain>
    </source>
</reference>
<dbReference type="InterPro" id="IPR046431">
    <property type="entry name" value="FAF_dom"/>
</dbReference>
<evidence type="ECO:0000259" key="3">
    <source>
        <dbReference type="Pfam" id="PF11250"/>
    </source>
</evidence>
<dbReference type="InterPro" id="IPR021410">
    <property type="entry name" value="FAF"/>
</dbReference>
<accession>A0A022R8K5</accession>
<gene>
    <name evidence="4" type="ORF">MIMGU_mgv1a026980mg</name>
</gene>
<dbReference type="Proteomes" id="UP000030748">
    <property type="component" value="Unassembled WGS sequence"/>
</dbReference>
<feature type="domain" description="FAF" evidence="3">
    <location>
        <begin position="194"/>
        <end position="247"/>
    </location>
</feature>
<proteinExistence type="inferred from homology"/>
<evidence type="ECO:0000256" key="1">
    <source>
        <dbReference type="ARBA" id="ARBA00008690"/>
    </source>
</evidence>
<dbReference type="EMBL" id="KI630592">
    <property type="protein sequence ID" value="EYU36063.1"/>
    <property type="molecule type" value="Genomic_DNA"/>
</dbReference>
<dbReference type="PANTHER" id="PTHR33155:SF9">
    <property type="entry name" value="FANTASTIC FOUR-LIKE PROTEIN (DUF3049)"/>
    <property type="match status" value="1"/>
</dbReference>
<keyword evidence="5" id="KW-1185">Reference proteome</keyword>
<feature type="compositionally biased region" description="Low complexity" evidence="2">
    <location>
        <begin position="263"/>
        <end position="274"/>
    </location>
</feature>
<dbReference type="STRING" id="4155.A0A022R8K5"/>
<name>A0A022R8K5_ERYGU</name>
<evidence type="ECO:0000313" key="4">
    <source>
        <dbReference type="EMBL" id="EYU36063.1"/>
    </source>
</evidence>
<organism evidence="4 5">
    <name type="scientific">Erythranthe guttata</name>
    <name type="common">Yellow monkey flower</name>
    <name type="synonym">Mimulus guttatus</name>
    <dbReference type="NCBI Taxonomy" id="4155"/>
    <lineage>
        <taxon>Eukaryota</taxon>
        <taxon>Viridiplantae</taxon>
        <taxon>Streptophyta</taxon>
        <taxon>Embryophyta</taxon>
        <taxon>Tracheophyta</taxon>
        <taxon>Spermatophyta</taxon>
        <taxon>Magnoliopsida</taxon>
        <taxon>eudicotyledons</taxon>
        <taxon>Gunneridae</taxon>
        <taxon>Pentapetalae</taxon>
        <taxon>asterids</taxon>
        <taxon>lamiids</taxon>
        <taxon>Lamiales</taxon>
        <taxon>Phrymaceae</taxon>
        <taxon>Erythranthe</taxon>
    </lineage>
</organism>
<feature type="region of interest" description="Disordered" evidence="2">
    <location>
        <begin position="254"/>
        <end position="274"/>
    </location>
</feature>
<dbReference type="eggNOG" id="ENOG502RXD0">
    <property type="taxonomic scope" value="Eukaryota"/>
</dbReference>
<sequence>MAACGGLEHIFEKPLPETPTLIESLSPWKQIKSMKTIDHTSFTELFGELHFKESHDLLLNHNHDPPPQSPPPIEKNHEKNGEIYSPYNHGQKKQYRHGHSESFSSMNSESLSLCTEGLGFESFDDADDLLVLKNNYNDGDDDDDDVIINSGGGNNIDEETSFTRNIHHAENNDEHHDIFRYRKSRSSSVGEIREFPPPISCVGRSGKPWTCIISFREDGRFILKEVKIPTQEFLHACRENGRLKMQFVHSDDEFVDEDGDGENGVIDNNNGGDI</sequence>
<dbReference type="Pfam" id="PF11250">
    <property type="entry name" value="FAF"/>
    <property type="match status" value="1"/>
</dbReference>
<dbReference type="PANTHER" id="PTHR33155">
    <property type="entry name" value="FANTASTIC FOUR-LIKE PROTEIN (DUF3049)"/>
    <property type="match status" value="1"/>
</dbReference>
<dbReference type="AlphaFoldDB" id="A0A022R8K5"/>
<protein>
    <recommendedName>
        <fullName evidence="3">FAF domain-containing protein</fullName>
    </recommendedName>
</protein>
<evidence type="ECO:0000256" key="2">
    <source>
        <dbReference type="SAM" id="MobiDB-lite"/>
    </source>
</evidence>
<dbReference type="PhylomeDB" id="A0A022R8K5"/>